<comment type="caution">
    <text evidence="4">The sequence shown here is derived from an EMBL/GenBank/DDBJ whole genome shotgun (WGS) entry which is preliminary data.</text>
</comment>
<dbReference type="EMBL" id="JACHGN010000029">
    <property type="protein sequence ID" value="MBB5139346.1"/>
    <property type="molecule type" value="Genomic_DNA"/>
</dbReference>
<dbReference type="InterPro" id="IPR020845">
    <property type="entry name" value="AMP-binding_CS"/>
</dbReference>
<evidence type="ECO:0000259" key="3">
    <source>
        <dbReference type="Pfam" id="PF00501"/>
    </source>
</evidence>
<evidence type="ECO:0000313" key="5">
    <source>
        <dbReference type="Proteomes" id="UP000578449"/>
    </source>
</evidence>
<feature type="domain" description="AMP-dependent synthetase/ligase" evidence="3">
    <location>
        <begin position="120"/>
        <end position="322"/>
    </location>
</feature>
<sequence>MIPFLHPGARLIDGLTGRELAGDALVREIHAAAERMFALPPGLMLSVMPADARSVIRYLAALLSRRPIALLDPGIRGEALLDLVNRFTPAIVAGPPPAAATPDGYRTGSETYWIRAGAPPHHPELGVLLATSGSTGNPKLVRLSRPAVAANARAVAQALGLTPGDLWPTTLSLHYTYGLTTLNAHLAAGGGVLVTGHSLLDREFWELSDSHGATSLAAVPYHFEILARLRFDAADHPKLRMITQAGGRLSEQRIADFARRMAVTGGHLVKMYGMTEAPRMSVLAPERLADKIGSVGTAIPGGALSIDDGEVVYEGPNVMMGYAECGADLARGDDLCGVIRTGDLGHLDDDGFLYLDGRIRRIGKVFGVRVNLDDVERMLAGRGLPVAVVGGDDRLVVWAEGLDRAGCAETARELAAGLRTHPSGIDVRGIGALPLLPTGKIDYRTLENMP</sequence>
<dbReference type="RefSeq" id="WP_185056181.1">
    <property type="nucleotide sequence ID" value="NZ_BAABIX010000029.1"/>
</dbReference>
<name>A0A840PK98_9ACTN</name>
<dbReference type="Pfam" id="PF00501">
    <property type="entry name" value="AMP-binding"/>
    <property type="match status" value="1"/>
</dbReference>
<protein>
    <submittedName>
        <fullName evidence="4">Acyl-CoA synthetase (AMP-forming)/AMP-acid ligase II</fullName>
    </submittedName>
</protein>
<dbReference type="InterPro" id="IPR042099">
    <property type="entry name" value="ANL_N_sf"/>
</dbReference>
<evidence type="ECO:0000256" key="1">
    <source>
        <dbReference type="ARBA" id="ARBA00006432"/>
    </source>
</evidence>
<dbReference type="AlphaFoldDB" id="A0A840PK98"/>
<evidence type="ECO:0000256" key="2">
    <source>
        <dbReference type="ARBA" id="ARBA00022598"/>
    </source>
</evidence>
<dbReference type="InterPro" id="IPR000873">
    <property type="entry name" value="AMP-dep_synth/lig_dom"/>
</dbReference>
<organism evidence="4 5">
    <name type="scientific">Thermocatellispora tengchongensis</name>
    <dbReference type="NCBI Taxonomy" id="1073253"/>
    <lineage>
        <taxon>Bacteria</taxon>
        <taxon>Bacillati</taxon>
        <taxon>Actinomycetota</taxon>
        <taxon>Actinomycetes</taxon>
        <taxon>Streptosporangiales</taxon>
        <taxon>Streptosporangiaceae</taxon>
        <taxon>Thermocatellispora</taxon>
    </lineage>
</organism>
<keyword evidence="2 4" id="KW-0436">Ligase</keyword>
<dbReference type="Proteomes" id="UP000578449">
    <property type="component" value="Unassembled WGS sequence"/>
</dbReference>
<dbReference type="PROSITE" id="PS00455">
    <property type="entry name" value="AMP_BINDING"/>
    <property type="match status" value="1"/>
</dbReference>
<comment type="similarity">
    <text evidence="1">Belongs to the ATP-dependent AMP-binding enzyme family.</text>
</comment>
<dbReference type="GO" id="GO:0031956">
    <property type="term" value="F:medium-chain fatty acid-CoA ligase activity"/>
    <property type="evidence" value="ECO:0007669"/>
    <property type="project" value="TreeGrafter"/>
</dbReference>
<reference evidence="4 5" key="1">
    <citation type="submission" date="2020-08" db="EMBL/GenBank/DDBJ databases">
        <title>Genomic Encyclopedia of Type Strains, Phase IV (KMG-IV): sequencing the most valuable type-strain genomes for metagenomic binning, comparative biology and taxonomic classification.</title>
        <authorList>
            <person name="Goeker M."/>
        </authorList>
    </citation>
    <scope>NUCLEOTIDE SEQUENCE [LARGE SCALE GENOMIC DNA]</scope>
    <source>
        <strain evidence="4 5">DSM 45615</strain>
    </source>
</reference>
<proteinExistence type="inferred from homology"/>
<dbReference type="GO" id="GO:0006631">
    <property type="term" value="P:fatty acid metabolic process"/>
    <property type="evidence" value="ECO:0007669"/>
    <property type="project" value="TreeGrafter"/>
</dbReference>
<evidence type="ECO:0000313" key="4">
    <source>
        <dbReference type="EMBL" id="MBB5139346.1"/>
    </source>
</evidence>
<dbReference type="Gene3D" id="3.40.50.12780">
    <property type="entry name" value="N-terminal domain of ligase-like"/>
    <property type="match status" value="1"/>
</dbReference>
<dbReference type="PANTHER" id="PTHR43201:SF5">
    <property type="entry name" value="MEDIUM-CHAIN ACYL-COA LIGASE ACSF2, MITOCHONDRIAL"/>
    <property type="match status" value="1"/>
</dbReference>
<gene>
    <name evidence="4" type="ORF">HNP84_009109</name>
</gene>
<dbReference type="SUPFAM" id="SSF56801">
    <property type="entry name" value="Acetyl-CoA synthetase-like"/>
    <property type="match status" value="1"/>
</dbReference>
<dbReference type="PANTHER" id="PTHR43201">
    <property type="entry name" value="ACYL-COA SYNTHETASE"/>
    <property type="match status" value="1"/>
</dbReference>
<accession>A0A840PK98</accession>
<keyword evidence="5" id="KW-1185">Reference proteome</keyword>